<proteinExistence type="predicted"/>
<evidence type="ECO:0000259" key="2">
    <source>
        <dbReference type="Pfam" id="PF00535"/>
    </source>
</evidence>
<evidence type="ECO:0000256" key="1">
    <source>
        <dbReference type="SAM" id="Phobius"/>
    </source>
</evidence>
<keyword evidence="1" id="KW-1133">Transmembrane helix</keyword>
<dbReference type="PANTHER" id="PTHR43685:SF2">
    <property type="entry name" value="GLYCOSYLTRANSFERASE 2-LIKE DOMAIN-CONTAINING PROTEIN"/>
    <property type="match status" value="1"/>
</dbReference>
<feature type="domain" description="Glycosyltransferase 2-like" evidence="2">
    <location>
        <begin position="4"/>
        <end position="151"/>
    </location>
</feature>
<organism evidence="3 4">
    <name type="scientific">Candidatus Woesebacteria bacterium GW2011_GWB1_39_12</name>
    <dbReference type="NCBI Taxonomy" id="1618574"/>
    <lineage>
        <taxon>Bacteria</taxon>
        <taxon>Candidatus Woeseibacteriota</taxon>
    </lineage>
</organism>
<dbReference type="Gene3D" id="3.90.550.10">
    <property type="entry name" value="Spore Coat Polysaccharide Biosynthesis Protein SpsA, Chain A"/>
    <property type="match status" value="1"/>
</dbReference>
<dbReference type="InterPro" id="IPR001173">
    <property type="entry name" value="Glyco_trans_2-like"/>
</dbReference>
<dbReference type="PANTHER" id="PTHR43685">
    <property type="entry name" value="GLYCOSYLTRANSFERASE"/>
    <property type="match status" value="1"/>
</dbReference>
<feature type="transmembrane region" description="Helical" evidence="1">
    <location>
        <begin position="269"/>
        <end position="286"/>
    </location>
</feature>
<evidence type="ECO:0000313" key="3">
    <source>
        <dbReference type="EMBL" id="KKR00464.1"/>
    </source>
</evidence>
<protein>
    <recommendedName>
        <fullName evidence="2">Glycosyltransferase 2-like domain-containing protein</fullName>
    </recommendedName>
</protein>
<dbReference type="InterPro" id="IPR050834">
    <property type="entry name" value="Glycosyltransf_2"/>
</dbReference>
<evidence type="ECO:0000313" key="4">
    <source>
        <dbReference type="Proteomes" id="UP000033881"/>
    </source>
</evidence>
<accession>A0A0G0M8K3</accession>
<name>A0A0G0M8K3_9BACT</name>
<feature type="transmembrane region" description="Helical" evidence="1">
    <location>
        <begin position="298"/>
        <end position="322"/>
    </location>
</feature>
<dbReference type="EMBL" id="LBWB01000012">
    <property type="protein sequence ID" value="KKR00464.1"/>
    <property type="molecule type" value="Genomic_DNA"/>
</dbReference>
<dbReference type="Proteomes" id="UP000033881">
    <property type="component" value="Unassembled WGS sequence"/>
</dbReference>
<gene>
    <name evidence="3" type="ORF">UT24_C0012G0086</name>
</gene>
<reference evidence="3 4" key="1">
    <citation type="journal article" date="2015" name="Nature">
        <title>rRNA introns, odd ribosomes, and small enigmatic genomes across a large radiation of phyla.</title>
        <authorList>
            <person name="Brown C.T."/>
            <person name="Hug L.A."/>
            <person name="Thomas B.C."/>
            <person name="Sharon I."/>
            <person name="Castelle C.J."/>
            <person name="Singh A."/>
            <person name="Wilkins M.J."/>
            <person name="Williams K.H."/>
            <person name="Banfield J.F."/>
        </authorList>
    </citation>
    <scope>NUCLEOTIDE SEQUENCE [LARGE SCALE GENOMIC DNA]</scope>
</reference>
<dbReference type="InterPro" id="IPR029044">
    <property type="entry name" value="Nucleotide-diphossugar_trans"/>
</dbReference>
<sequence length="324" mass="36860">MKVSVCITVFNEEKSISKLLSSLLGQSRIPDEIVIVDGGSSDKTVDIIRHWQKRNNKIKFLVEKCSRAKGRNLAVELSKSDIIAMTDAGCIPKRDWLKNIVEPLKQKEIDIVAGFYEMTDITGSYPVKTRVRPLQKSFSVFLGIHPEDFNINFLPSTRSIAFRRRAWEKIGGFPEKLIDTAEDTVFNYRAIKEGLSFARVKNARVEWKMPTDFSEGIRKIFYYAKGDAKSGIWFYPLKGLVSHNIKALSIFIRYLIGFFLLVLGFTKPMMLLVLFLLLILCSFWSFRKVYIKVGDLRAGLWGVVVQFASDFAVMSGFLSGVLGR</sequence>
<dbReference type="AlphaFoldDB" id="A0A0G0M8K3"/>
<dbReference type="Pfam" id="PF00535">
    <property type="entry name" value="Glycos_transf_2"/>
    <property type="match status" value="1"/>
</dbReference>
<keyword evidence="1" id="KW-0812">Transmembrane</keyword>
<dbReference type="SUPFAM" id="SSF53448">
    <property type="entry name" value="Nucleotide-diphospho-sugar transferases"/>
    <property type="match status" value="1"/>
</dbReference>
<comment type="caution">
    <text evidence="3">The sequence shown here is derived from an EMBL/GenBank/DDBJ whole genome shotgun (WGS) entry which is preliminary data.</text>
</comment>
<dbReference type="PATRIC" id="fig|1618574.4.peg.1017"/>
<keyword evidence="1" id="KW-0472">Membrane</keyword>
<dbReference type="STRING" id="1618574.UT24_C0012G0086"/>